<sequence length="438" mass="45242">MTPPVPPSPDLPVGAVVVIGGGTAALCAAIAARRAGASVILLDRAPPENRGGNTRHSRNLRIMHCAPSPLFPGSYDEADFHADLTKAAEGAGDEALGRLLIRRSAAVPDWLAAQGVAFQTIACGGLPWSRKTAFFLGGGTAMINTLYATATRLGIDIRHRSHVIGLSRDGAVTLADGAGGTRTVRARAVVVASGGYQANPVWLAEQWGDDAAELIVRGTPFAAGEPLRALFDLGAASVGTPGACHLVAVDGRLTEADGGIVTRVDGLDLGIAIDRDGKRFEDETTITGPTRYAQWGRRVAALPGRIAHAVWDADAVDRVPPAIVEPIRVESLEALAAFLAVPIADLAASAADSGRVTRAPFFTVPIRPGLTFTCYGVRIDDHSRVLTPDGEPLGCLFAAGMIMAPNVIGTGYLAGAALTIGAVFGRIAGEEAAEHALG</sequence>
<gene>
    <name evidence="7" type="ORF">SAMN04244559_00900</name>
</gene>
<dbReference type="AlphaFoldDB" id="A0A1H6H3U9"/>
<dbReference type="InterPro" id="IPR036188">
    <property type="entry name" value="FAD/NAD-bd_sf"/>
</dbReference>
<keyword evidence="5" id="KW-1133">Transmembrane helix</keyword>
<keyword evidence="5" id="KW-0472">Membrane</keyword>
<keyword evidence="4" id="KW-0560">Oxidoreductase</keyword>
<dbReference type="Pfam" id="PF00890">
    <property type="entry name" value="FAD_binding_2"/>
    <property type="match status" value="1"/>
</dbReference>
<dbReference type="NCBIfam" id="TIGR02485">
    <property type="entry name" value="CobZ_N-term"/>
    <property type="match status" value="1"/>
</dbReference>
<evidence type="ECO:0000256" key="5">
    <source>
        <dbReference type="SAM" id="Phobius"/>
    </source>
</evidence>
<evidence type="ECO:0000313" key="8">
    <source>
        <dbReference type="Proteomes" id="UP000182983"/>
    </source>
</evidence>
<dbReference type="Gene3D" id="3.90.700.10">
    <property type="entry name" value="Succinate dehydrogenase/fumarate reductase flavoprotein, catalytic domain"/>
    <property type="match status" value="1"/>
</dbReference>
<proteinExistence type="predicted"/>
<dbReference type="PANTHER" id="PTHR43400:SF7">
    <property type="entry name" value="FAD-DEPENDENT OXIDOREDUCTASE 2 FAD BINDING DOMAIN-CONTAINING PROTEIN"/>
    <property type="match status" value="1"/>
</dbReference>
<keyword evidence="3" id="KW-0274">FAD</keyword>
<protein>
    <submittedName>
        <fullName evidence="7">Tricarballylate dehydrogenase</fullName>
    </submittedName>
</protein>
<dbReference type="SUPFAM" id="SSF56425">
    <property type="entry name" value="Succinate dehydrogenase/fumarate reductase flavoprotein, catalytic domain"/>
    <property type="match status" value="1"/>
</dbReference>
<dbReference type="GO" id="GO:0016491">
    <property type="term" value="F:oxidoreductase activity"/>
    <property type="evidence" value="ECO:0007669"/>
    <property type="project" value="UniProtKB-KW"/>
</dbReference>
<dbReference type="InterPro" id="IPR003953">
    <property type="entry name" value="FAD-dep_OxRdtase_2_FAD-bd"/>
</dbReference>
<dbReference type="InterPro" id="IPR012831">
    <property type="entry name" value="CobZ"/>
</dbReference>
<dbReference type="Gene3D" id="3.50.50.60">
    <property type="entry name" value="FAD/NAD(P)-binding domain"/>
    <property type="match status" value="1"/>
</dbReference>
<evidence type="ECO:0000256" key="4">
    <source>
        <dbReference type="ARBA" id="ARBA00023002"/>
    </source>
</evidence>
<evidence type="ECO:0000256" key="2">
    <source>
        <dbReference type="ARBA" id="ARBA00022630"/>
    </source>
</evidence>
<comment type="cofactor">
    <cofactor evidence="1">
        <name>FAD</name>
        <dbReference type="ChEBI" id="CHEBI:57692"/>
    </cofactor>
</comment>
<dbReference type="EMBL" id="FNWO01000003">
    <property type="protein sequence ID" value="SEH30369.1"/>
    <property type="molecule type" value="Genomic_DNA"/>
</dbReference>
<dbReference type="Proteomes" id="UP000182983">
    <property type="component" value="Unassembled WGS sequence"/>
</dbReference>
<accession>A0A1H6H3U9</accession>
<dbReference type="SUPFAM" id="SSF51905">
    <property type="entry name" value="FAD/NAD(P)-binding domain"/>
    <property type="match status" value="1"/>
</dbReference>
<dbReference type="InterPro" id="IPR050315">
    <property type="entry name" value="FAD-oxidoreductase_2"/>
</dbReference>
<keyword evidence="8" id="KW-1185">Reference proteome</keyword>
<dbReference type="PANTHER" id="PTHR43400">
    <property type="entry name" value="FUMARATE REDUCTASE"/>
    <property type="match status" value="1"/>
</dbReference>
<evidence type="ECO:0000259" key="6">
    <source>
        <dbReference type="Pfam" id="PF00890"/>
    </source>
</evidence>
<evidence type="ECO:0000256" key="1">
    <source>
        <dbReference type="ARBA" id="ARBA00001974"/>
    </source>
</evidence>
<feature type="domain" description="FAD-dependent oxidoreductase 2 FAD-binding" evidence="6">
    <location>
        <begin position="16"/>
        <end position="416"/>
    </location>
</feature>
<reference evidence="8" key="1">
    <citation type="submission" date="2016-10" db="EMBL/GenBank/DDBJ databases">
        <authorList>
            <person name="Varghese N."/>
            <person name="Submissions S."/>
        </authorList>
    </citation>
    <scope>NUCLEOTIDE SEQUENCE [LARGE SCALE GENOMIC DNA]</scope>
    <source>
        <strain evidence="8">DSM 13234</strain>
    </source>
</reference>
<name>A0A1H6H3U9_MAGFU</name>
<keyword evidence="5" id="KW-0812">Transmembrane</keyword>
<evidence type="ECO:0000313" key="7">
    <source>
        <dbReference type="EMBL" id="SEH30369.1"/>
    </source>
</evidence>
<keyword evidence="2" id="KW-0285">Flavoprotein</keyword>
<dbReference type="OrthoDB" id="3178130at2"/>
<dbReference type="InterPro" id="IPR027477">
    <property type="entry name" value="Succ_DH/fumarate_Rdtase_cat_sf"/>
</dbReference>
<feature type="transmembrane region" description="Helical" evidence="5">
    <location>
        <begin position="12"/>
        <end position="32"/>
    </location>
</feature>
<evidence type="ECO:0000256" key="3">
    <source>
        <dbReference type="ARBA" id="ARBA00022827"/>
    </source>
</evidence>
<organism evidence="7 8">
    <name type="scientific">Magnetospirillum fulvum</name>
    <name type="common">Rhodospirillum fulvum</name>
    <dbReference type="NCBI Taxonomy" id="1082"/>
    <lineage>
        <taxon>Bacteria</taxon>
        <taxon>Pseudomonadati</taxon>
        <taxon>Pseudomonadota</taxon>
        <taxon>Alphaproteobacteria</taxon>
        <taxon>Rhodospirillales</taxon>
        <taxon>Rhodospirillaceae</taxon>
        <taxon>Magnetospirillum</taxon>
    </lineage>
</organism>